<dbReference type="AlphaFoldDB" id="A0A3L7JSG7"/>
<evidence type="ECO:0000256" key="4">
    <source>
        <dbReference type="ARBA" id="ARBA00029500"/>
    </source>
</evidence>
<evidence type="ECO:0000313" key="9">
    <source>
        <dbReference type="Proteomes" id="UP000276770"/>
    </source>
</evidence>
<reference evidence="8 9" key="1">
    <citation type="submission" date="2018-10" db="EMBL/GenBank/DDBJ databases">
        <title>Falsibacillus sp. genome draft.</title>
        <authorList>
            <person name="Shi S."/>
        </authorList>
    </citation>
    <scope>NUCLEOTIDE SEQUENCE [LARGE SCALE GENOMIC DNA]</scope>
    <source>
        <strain evidence="8 9">GY 10110</strain>
    </source>
</reference>
<dbReference type="OrthoDB" id="9771372at2"/>
<dbReference type="GO" id="GO:0006355">
    <property type="term" value="P:regulation of DNA-templated transcription"/>
    <property type="evidence" value="ECO:0007669"/>
    <property type="project" value="InterPro"/>
</dbReference>
<name>A0A3L7JSG7_9BACI</name>
<dbReference type="InterPro" id="IPR000014">
    <property type="entry name" value="PAS"/>
</dbReference>
<dbReference type="InterPro" id="IPR035965">
    <property type="entry name" value="PAS-like_dom_sf"/>
</dbReference>
<dbReference type="PROSITE" id="PS00675">
    <property type="entry name" value="SIGMA54_INTERACT_1"/>
    <property type="match status" value="1"/>
</dbReference>
<accession>A0A3L7JSG7</accession>
<evidence type="ECO:0000313" key="8">
    <source>
        <dbReference type="EMBL" id="RLQ93798.1"/>
    </source>
</evidence>
<sequence length="450" mass="51018">MNEKSWEEQENLLNYLQNDILVTNVDGEILKVSEATGGVYQTDAEALIGKSVYDLEKEGMFTPLATPMVIEKKEKVTFIQMTKDDRKLLVTAIPIFDDDGELTRIVSYSHDVTELIEMKQYLETMEDEMARTKKELESLKEKQVYGEGIIAYSEKMRKVMKLSEQVADVDVNILIQGETGVGKSHLARYIHSKSSRSKGPFIEVNCGSIPDALFESEFFGYESGAFTGADRNGKKGMVELAEGGTLFLDETGELSSANQVKVLKLIQEKQFYRVGGRQLKKVNFRLIAATNRDLDTEIEQGNFRRDLYFRLNVVPIALPPLRERQEDILPLLDHFLERFNQKYGFNKSFDAGVKYKLLSHPWKGNVRELANLVERLTVTSSERVITIEMLPSSNQYNFGGGETLQEVLENVERAALLEAFRHFKTTTGVAKALGISQPTAVRKLKKYHIT</sequence>
<dbReference type="InterPro" id="IPR002078">
    <property type="entry name" value="Sigma_54_int"/>
</dbReference>
<gene>
    <name evidence="8" type="ORF">D9X91_16130</name>
</gene>
<dbReference type="PROSITE" id="PS50045">
    <property type="entry name" value="SIGMA54_INTERACT_4"/>
    <property type="match status" value="1"/>
</dbReference>
<feature type="domain" description="PAC" evidence="7">
    <location>
        <begin position="72"/>
        <end position="124"/>
    </location>
</feature>
<dbReference type="PANTHER" id="PTHR32071">
    <property type="entry name" value="TRANSCRIPTIONAL REGULATORY PROTEIN"/>
    <property type="match status" value="1"/>
</dbReference>
<feature type="domain" description="Sigma-54 factor interaction" evidence="6">
    <location>
        <begin position="149"/>
        <end position="378"/>
    </location>
</feature>
<dbReference type="PANTHER" id="PTHR32071:SF57">
    <property type="entry name" value="C4-DICARBOXYLATE TRANSPORT TRANSCRIPTIONAL REGULATORY PROTEIN DCTD"/>
    <property type="match status" value="1"/>
</dbReference>
<organism evidence="8 9">
    <name type="scientific">Falsibacillus albus</name>
    <dbReference type="NCBI Taxonomy" id="2478915"/>
    <lineage>
        <taxon>Bacteria</taxon>
        <taxon>Bacillati</taxon>
        <taxon>Bacillota</taxon>
        <taxon>Bacilli</taxon>
        <taxon>Bacillales</taxon>
        <taxon>Bacillaceae</taxon>
        <taxon>Falsibacillus</taxon>
    </lineage>
</organism>
<dbReference type="InterPro" id="IPR003593">
    <property type="entry name" value="AAA+_ATPase"/>
</dbReference>
<dbReference type="GO" id="GO:0003677">
    <property type="term" value="F:DNA binding"/>
    <property type="evidence" value="ECO:0007669"/>
    <property type="project" value="UniProtKB-KW"/>
</dbReference>
<keyword evidence="1" id="KW-0547">Nucleotide-binding</keyword>
<dbReference type="PROSITE" id="PS50113">
    <property type="entry name" value="PAC"/>
    <property type="match status" value="1"/>
</dbReference>
<dbReference type="Pfam" id="PF18024">
    <property type="entry name" value="HTH_50"/>
    <property type="match status" value="1"/>
</dbReference>
<dbReference type="Gene3D" id="1.10.8.60">
    <property type="match status" value="1"/>
</dbReference>
<dbReference type="SUPFAM" id="SSF52540">
    <property type="entry name" value="P-loop containing nucleoside triphosphate hydrolases"/>
    <property type="match status" value="1"/>
</dbReference>
<dbReference type="CDD" id="cd00009">
    <property type="entry name" value="AAA"/>
    <property type="match status" value="1"/>
</dbReference>
<dbReference type="InterPro" id="IPR030828">
    <property type="entry name" value="HTH_TyrR"/>
</dbReference>
<dbReference type="InterPro" id="IPR025662">
    <property type="entry name" value="Sigma_54_int_dom_ATP-bd_1"/>
</dbReference>
<dbReference type="InterPro" id="IPR000700">
    <property type="entry name" value="PAS-assoc_C"/>
</dbReference>
<dbReference type="RefSeq" id="WP_121681680.1">
    <property type="nucleotide sequence ID" value="NZ_RCVZ01000012.1"/>
</dbReference>
<comment type="caution">
    <text evidence="8">The sequence shown here is derived from an EMBL/GenBank/DDBJ whole genome shotgun (WGS) entry which is preliminary data.</text>
</comment>
<dbReference type="SMART" id="SM00382">
    <property type="entry name" value="AAA"/>
    <property type="match status" value="1"/>
</dbReference>
<evidence type="ECO:0000256" key="2">
    <source>
        <dbReference type="ARBA" id="ARBA00022797"/>
    </source>
</evidence>
<keyword evidence="3" id="KW-0067">ATP-binding</keyword>
<dbReference type="Gene3D" id="3.40.50.300">
    <property type="entry name" value="P-loop containing nucleotide triphosphate hydrolases"/>
    <property type="match status" value="1"/>
</dbReference>
<dbReference type="FunFam" id="3.40.50.300:FF:000006">
    <property type="entry name" value="DNA-binding transcriptional regulator NtrC"/>
    <property type="match status" value="1"/>
</dbReference>
<dbReference type="Pfam" id="PF00158">
    <property type="entry name" value="Sigma54_activat"/>
    <property type="match status" value="1"/>
</dbReference>
<evidence type="ECO:0000256" key="1">
    <source>
        <dbReference type="ARBA" id="ARBA00022741"/>
    </source>
</evidence>
<dbReference type="CDD" id="cd00130">
    <property type="entry name" value="PAS"/>
    <property type="match status" value="1"/>
</dbReference>
<evidence type="ECO:0000259" key="6">
    <source>
        <dbReference type="PROSITE" id="PS50045"/>
    </source>
</evidence>
<proteinExistence type="predicted"/>
<dbReference type="Proteomes" id="UP000276770">
    <property type="component" value="Unassembled WGS sequence"/>
</dbReference>
<dbReference type="GO" id="GO:0005524">
    <property type="term" value="F:ATP binding"/>
    <property type="evidence" value="ECO:0007669"/>
    <property type="project" value="UniProtKB-KW"/>
</dbReference>
<dbReference type="SUPFAM" id="SSF55785">
    <property type="entry name" value="PYP-like sensor domain (PAS domain)"/>
    <property type="match status" value="1"/>
</dbReference>
<evidence type="ECO:0000256" key="5">
    <source>
        <dbReference type="SAM" id="Coils"/>
    </source>
</evidence>
<dbReference type="InterPro" id="IPR058031">
    <property type="entry name" value="AAA_lid_NorR"/>
</dbReference>
<keyword evidence="2" id="KW-0058">Aromatic hydrocarbons catabolism</keyword>
<keyword evidence="9" id="KW-1185">Reference proteome</keyword>
<dbReference type="SUPFAM" id="SSF46689">
    <property type="entry name" value="Homeodomain-like"/>
    <property type="match status" value="1"/>
</dbReference>
<dbReference type="Pfam" id="PF25601">
    <property type="entry name" value="AAA_lid_14"/>
    <property type="match status" value="1"/>
</dbReference>
<evidence type="ECO:0000259" key="7">
    <source>
        <dbReference type="PROSITE" id="PS50113"/>
    </source>
</evidence>
<dbReference type="InterPro" id="IPR027417">
    <property type="entry name" value="P-loop_NTPase"/>
</dbReference>
<dbReference type="InterPro" id="IPR009057">
    <property type="entry name" value="Homeodomain-like_sf"/>
</dbReference>
<protein>
    <recommendedName>
        <fullName evidence="4">HTH-type transcriptional regulatory protein TyrR</fullName>
    </recommendedName>
</protein>
<keyword evidence="5" id="KW-0175">Coiled coil</keyword>
<evidence type="ECO:0000256" key="3">
    <source>
        <dbReference type="ARBA" id="ARBA00022840"/>
    </source>
</evidence>
<dbReference type="EMBL" id="RCVZ01000012">
    <property type="protein sequence ID" value="RLQ93798.1"/>
    <property type="molecule type" value="Genomic_DNA"/>
</dbReference>
<dbReference type="Pfam" id="PF13426">
    <property type="entry name" value="PAS_9"/>
    <property type="match status" value="1"/>
</dbReference>
<dbReference type="Gene3D" id="3.30.450.20">
    <property type="entry name" value="PAS domain"/>
    <property type="match status" value="1"/>
</dbReference>
<dbReference type="Gene3D" id="1.10.10.60">
    <property type="entry name" value="Homeodomain-like"/>
    <property type="match status" value="1"/>
</dbReference>
<feature type="coiled-coil region" evidence="5">
    <location>
        <begin position="115"/>
        <end position="142"/>
    </location>
</feature>